<evidence type="ECO:0000259" key="3">
    <source>
        <dbReference type="Pfam" id="PF08392"/>
    </source>
</evidence>
<dbReference type="PANTHER" id="PTHR31561">
    <property type="entry name" value="3-KETOACYL-COA SYNTHASE"/>
    <property type="match status" value="1"/>
</dbReference>
<feature type="domain" description="FAE" evidence="3">
    <location>
        <begin position="74"/>
        <end position="361"/>
    </location>
</feature>
<organism evidence="4">
    <name type="scientific">Triticum urartu</name>
    <name type="common">Red wild einkorn</name>
    <name type="synonym">Crithodium urartu</name>
    <dbReference type="NCBI Taxonomy" id="4572"/>
    <lineage>
        <taxon>Eukaryota</taxon>
        <taxon>Viridiplantae</taxon>
        <taxon>Streptophyta</taxon>
        <taxon>Embryophyta</taxon>
        <taxon>Tracheophyta</taxon>
        <taxon>Spermatophyta</taxon>
        <taxon>Magnoliopsida</taxon>
        <taxon>Liliopsida</taxon>
        <taxon>Poales</taxon>
        <taxon>Poaceae</taxon>
        <taxon>BOP clade</taxon>
        <taxon>Pooideae</taxon>
        <taxon>Triticodae</taxon>
        <taxon>Triticeae</taxon>
        <taxon>Triticinae</taxon>
        <taxon>Triticum</taxon>
    </lineage>
</organism>
<dbReference type="eggNOG" id="ENOG502QPKZ">
    <property type="taxonomic scope" value="Eukaryota"/>
</dbReference>
<dbReference type="STRING" id="4572.M7ZF77"/>
<dbReference type="EMBL" id="KD089000">
    <property type="protein sequence ID" value="EMS61873.1"/>
    <property type="molecule type" value="Genomic_DNA"/>
</dbReference>
<dbReference type="GO" id="GO:0016020">
    <property type="term" value="C:membrane"/>
    <property type="evidence" value="ECO:0007669"/>
    <property type="project" value="InterPro"/>
</dbReference>
<sequence>MVISPRRVNKHLKHSFQLVVNNFLVVIAVPLTAIVVLREAAQLGPEEILSRLHGLRQVHVFLAVFLPFALATFYLMSRPRSVYLVDYSCCRPKSSCRVSIGSLVENVRFLPYLDDGGVHFMTRMLKRSGLGDQTYLHPSLHYIPPRCCLSGSRDEAEQVIFAAVDDLFAKTGISPGAIDIIVTNCSVFCPTPSLADIIVNKYQLRADIRSVHISGMGCSAGVISLEVARNLLQVAPRGARALMVSTETTSLLNYTGKNRAMLLPAALFRMGAAAVLLSTSRSVSRFRLTHIVRTLTAAQDRAYLCLSMKEDDVGETGAYLSKDLVAVAGEALTVNITAIGPLVLPPSEKLLFAISFIARKVLRRKIKLYVPDFRTAFQHFCIHSGGRAVIDAVQTSLCLSDEDVEPSRMTLHRFGNTSSSSLWYELAYMEAKRRTRKGDRVRLEKAAAEVHGVAVARAGHCRGAPGEGRGGGARGCCGARGALQRCAWRRPRRRCTGLLWRARGTAEVRLEKAAAEVHGVAVARAGHCRGAPGEGRGGGARGCCGARGALQRCAWRRPRRRCTGLLWRARGTAEVRLEKAAAEVHGVAVARAGHCRGAPGEGRGGGARGCCGARGALQRCAWRRPRRRCTRLCGEAREAVTDSASSCGGARAARLRSSVRASEVRTGTTEDPVSVAKVVGDDFVSGGGVAAA</sequence>
<dbReference type="AlphaFoldDB" id="M7ZF77"/>
<dbReference type="Pfam" id="PF02797">
    <property type="entry name" value="Chal_sti_synt_C"/>
    <property type="match status" value="1"/>
</dbReference>
<name>M7ZF77_TRIUA</name>
<dbReference type="InterPro" id="IPR012392">
    <property type="entry name" value="3-ktacl-CoA_syn"/>
</dbReference>
<dbReference type="GO" id="GO:0006633">
    <property type="term" value="P:fatty acid biosynthetic process"/>
    <property type="evidence" value="ECO:0007669"/>
    <property type="project" value="InterPro"/>
</dbReference>
<evidence type="ECO:0000256" key="1">
    <source>
        <dbReference type="ARBA" id="ARBA00023315"/>
    </source>
</evidence>
<evidence type="ECO:0000313" key="4">
    <source>
        <dbReference type="EMBL" id="EMS61873.1"/>
    </source>
</evidence>
<dbReference type="CDD" id="cd00831">
    <property type="entry name" value="CHS_like"/>
    <property type="match status" value="1"/>
</dbReference>
<dbReference type="InterPro" id="IPR016039">
    <property type="entry name" value="Thiolase-like"/>
</dbReference>
<protein>
    <submittedName>
        <fullName evidence="4">3-ketoacyl-CoA synthase 5</fullName>
    </submittedName>
</protein>
<dbReference type="InterPro" id="IPR013601">
    <property type="entry name" value="FAE1_typ3_polyketide_synth"/>
</dbReference>
<dbReference type="SUPFAM" id="SSF53901">
    <property type="entry name" value="Thiolase-like"/>
    <property type="match status" value="2"/>
</dbReference>
<evidence type="ECO:0000259" key="2">
    <source>
        <dbReference type="Pfam" id="PF02797"/>
    </source>
</evidence>
<accession>M7ZF77</accession>
<dbReference type="Gene3D" id="3.40.47.10">
    <property type="match status" value="1"/>
</dbReference>
<dbReference type="InterPro" id="IPR012328">
    <property type="entry name" value="Chalcone/stilbene_synt_C"/>
</dbReference>
<keyword evidence="1" id="KW-0012">Acyltransferase</keyword>
<dbReference type="GO" id="GO:0016747">
    <property type="term" value="F:acyltransferase activity, transferring groups other than amino-acyl groups"/>
    <property type="evidence" value="ECO:0007669"/>
    <property type="project" value="InterPro"/>
</dbReference>
<proteinExistence type="predicted"/>
<dbReference type="Pfam" id="PF08392">
    <property type="entry name" value="FAE1_CUT1_RppA"/>
    <property type="match status" value="1"/>
</dbReference>
<feature type="domain" description="Chalcone/stilbene synthase C-terminal" evidence="2">
    <location>
        <begin position="380"/>
        <end position="437"/>
    </location>
</feature>
<reference evidence="4" key="1">
    <citation type="journal article" date="2013" name="Nature">
        <title>Draft genome of the wheat A-genome progenitor Triticum urartu.</title>
        <authorList>
            <person name="Ling H.Q."/>
            <person name="Zhao S."/>
            <person name="Liu D."/>
            <person name="Wang J."/>
            <person name="Sun H."/>
            <person name="Zhang C."/>
            <person name="Fan H."/>
            <person name="Li D."/>
            <person name="Dong L."/>
            <person name="Tao Y."/>
            <person name="Gao C."/>
            <person name="Wu H."/>
            <person name="Li Y."/>
            <person name="Cui Y."/>
            <person name="Guo X."/>
            <person name="Zheng S."/>
            <person name="Wang B."/>
            <person name="Yu K."/>
            <person name="Liang Q."/>
            <person name="Yang W."/>
            <person name="Lou X."/>
            <person name="Chen J."/>
            <person name="Feng M."/>
            <person name="Jian J."/>
            <person name="Zhang X."/>
            <person name="Luo G."/>
            <person name="Jiang Y."/>
            <person name="Liu J."/>
            <person name="Wang Z."/>
            <person name="Sha Y."/>
            <person name="Zhang B."/>
            <person name="Wu H."/>
            <person name="Tang D."/>
            <person name="Shen Q."/>
            <person name="Xue P."/>
            <person name="Zou S."/>
            <person name="Wang X."/>
            <person name="Liu X."/>
            <person name="Wang F."/>
            <person name="Yang Y."/>
            <person name="An X."/>
            <person name="Dong Z."/>
            <person name="Zhang K."/>
            <person name="Zhang X."/>
            <person name="Luo M.C."/>
            <person name="Dvorak J."/>
            <person name="Tong Y."/>
            <person name="Wang J."/>
            <person name="Yang H."/>
            <person name="Li Z."/>
            <person name="Wang D."/>
            <person name="Zhang A."/>
            <person name="Wang J."/>
        </authorList>
    </citation>
    <scope>NUCLEOTIDE SEQUENCE</scope>
</reference>
<keyword evidence="1" id="KW-0808">Transferase</keyword>
<gene>
    <name evidence="4" type="ORF">TRIUR3_27893</name>
</gene>